<dbReference type="PANTHER" id="PTHR45944">
    <property type="entry name" value="SCHNURRI, ISOFORM F"/>
    <property type="match status" value="1"/>
</dbReference>
<dbReference type="AlphaFoldDB" id="A0A835TVK2"/>
<evidence type="ECO:0000256" key="5">
    <source>
        <dbReference type="ARBA" id="ARBA00022833"/>
    </source>
</evidence>
<keyword evidence="7" id="KW-0804">Transcription</keyword>
<feature type="domain" description="C2H2-type" evidence="10">
    <location>
        <begin position="20"/>
        <end position="47"/>
    </location>
</feature>
<protein>
    <recommendedName>
        <fullName evidence="10">C2H2-type domain-containing protein</fullName>
    </recommendedName>
</protein>
<keyword evidence="3" id="KW-0677">Repeat</keyword>
<dbReference type="Proteomes" id="UP000618051">
    <property type="component" value="Unassembled WGS sequence"/>
</dbReference>
<proteinExistence type="predicted"/>
<dbReference type="EMBL" id="JADDUC020000027">
    <property type="protein sequence ID" value="KAI1231291.1"/>
    <property type="molecule type" value="Genomic_DNA"/>
</dbReference>
<accession>A0A835TVK2</accession>
<dbReference type="GO" id="GO:0000981">
    <property type="term" value="F:DNA-binding transcription factor activity, RNA polymerase II-specific"/>
    <property type="evidence" value="ECO:0007669"/>
    <property type="project" value="TreeGrafter"/>
</dbReference>
<keyword evidence="4 9" id="KW-0863">Zinc-finger</keyword>
<dbReference type="EMBL" id="JADDUC010000091">
    <property type="protein sequence ID" value="KAG0119223.1"/>
    <property type="molecule type" value="Genomic_DNA"/>
</dbReference>
<dbReference type="PROSITE" id="PS00028">
    <property type="entry name" value="ZINC_FINGER_C2H2_1"/>
    <property type="match status" value="1"/>
</dbReference>
<evidence type="ECO:0000256" key="6">
    <source>
        <dbReference type="ARBA" id="ARBA00023015"/>
    </source>
</evidence>
<dbReference type="GO" id="GO:0008270">
    <property type="term" value="F:zinc ion binding"/>
    <property type="evidence" value="ECO:0007669"/>
    <property type="project" value="UniProtKB-KW"/>
</dbReference>
<evidence type="ECO:0000256" key="8">
    <source>
        <dbReference type="ARBA" id="ARBA00023242"/>
    </source>
</evidence>
<evidence type="ECO:0000256" key="2">
    <source>
        <dbReference type="ARBA" id="ARBA00022723"/>
    </source>
</evidence>
<evidence type="ECO:0000313" key="13">
    <source>
        <dbReference type="Proteomes" id="UP000618051"/>
    </source>
</evidence>
<keyword evidence="6" id="KW-0805">Transcription regulation</keyword>
<dbReference type="PROSITE" id="PS50157">
    <property type="entry name" value="ZINC_FINGER_C2H2_2"/>
    <property type="match status" value="1"/>
</dbReference>
<evidence type="ECO:0000256" key="4">
    <source>
        <dbReference type="ARBA" id="ARBA00022771"/>
    </source>
</evidence>
<sequence length="136" mass="15084">MVYKSNEEYVYVRGRGRGKYVCEECGIRCKKPSMLKKHIRTHTDVRPYVCKYCNFAFKTKGKPQPAPSSSAQCGSASLLGALERAREGVPRGCPSPRVGGRGMRELEIGWCFQLCVKPGCSRASLPSFCASPREKS</sequence>
<name>A0A835TVK2_9PASS</name>
<dbReference type="InterPro" id="IPR036236">
    <property type="entry name" value="Znf_C2H2_sf"/>
</dbReference>
<keyword evidence="2" id="KW-0479">Metal-binding</keyword>
<dbReference type="FunFam" id="3.30.160.60:FF:000083">
    <property type="entry name" value="Immunodeficiency virus type I enhancer binding protein 1"/>
    <property type="match status" value="1"/>
</dbReference>
<comment type="subcellular location">
    <subcellularLocation>
        <location evidence="1">Nucleus</location>
    </subcellularLocation>
</comment>
<dbReference type="InterPro" id="IPR013087">
    <property type="entry name" value="Znf_C2H2_type"/>
</dbReference>
<gene>
    <name evidence="12" type="ORF">IHE44_0008232</name>
    <name evidence="11" type="ORF">IHE44_014692</name>
</gene>
<evidence type="ECO:0000259" key="10">
    <source>
        <dbReference type="PROSITE" id="PS50157"/>
    </source>
</evidence>
<dbReference type="GO" id="GO:0000978">
    <property type="term" value="F:RNA polymerase II cis-regulatory region sequence-specific DNA binding"/>
    <property type="evidence" value="ECO:0007669"/>
    <property type="project" value="TreeGrafter"/>
</dbReference>
<reference evidence="12" key="3">
    <citation type="submission" date="2022-01" db="EMBL/GenBank/DDBJ databases">
        <authorList>
            <person name="Rubenstein D.R."/>
        </authorList>
    </citation>
    <scope>NUCLEOTIDE SEQUENCE</scope>
    <source>
        <strain evidence="12">SS15</strain>
        <tissue evidence="12">Liver</tissue>
    </source>
</reference>
<dbReference type="Gene3D" id="3.30.160.60">
    <property type="entry name" value="Classic Zinc Finger"/>
    <property type="match status" value="1"/>
</dbReference>
<evidence type="ECO:0000256" key="3">
    <source>
        <dbReference type="ARBA" id="ARBA00022737"/>
    </source>
</evidence>
<dbReference type="GO" id="GO:0005634">
    <property type="term" value="C:nucleus"/>
    <property type="evidence" value="ECO:0007669"/>
    <property type="project" value="UniProtKB-SubCell"/>
</dbReference>
<evidence type="ECO:0000256" key="7">
    <source>
        <dbReference type="ARBA" id="ARBA00023163"/>
    </source>
</evidence>
<evidence type="ECO:0000256" key="1">
    <source>
        <dbReference type="ARBA" id="ARBA00004123"/>
    </source>
</evidence>
<evidence type="ECO:0000313" key="12">
    <source>
        <dbReference type="EMBL" id="KAI1231291.1"/>
    </source>
</evidence>
<evidence type="ECO:0000313" key="11">
    <source>
        <dbReference type="EMBL" id="KAG0119223.1"/>
    </source>
</evidence>
<dbReference type="OrthoDB" id="654211at2759"/>
<reference evidence="12 13" key="2">
    <citation type="journal article" date="2021" name="J. Hered.">
        <title>Feather Gene Expression Elucidates the Developmental Basis of Plumage Iridescence in African Starlings.</title>
        <authorList>
            <person name="Rubenstein D.R."/>
            <person name="Corvelo A."/>
            <person name="MacManes M.D."/>
            <person name="Maia R."/>
            <person name="Narzisi G."/>
            <person name="Rousaki A."/>
            <person name="Vandenabeele P."/>
            <person name="Shawkey M.D."/>
            <person name="Solomon J."/>
        </authorList>
    </citation>
    <scope>NUCLEOTIDE SEQUENCE [LARGE SCALE GENOMIC DNA]</scope>
    <source>
        <strain evidence="12">SS15</strain>
    </source>
</reference>
<dbReference type="Pfam" id="PF00096">
    <property type="entry name" value="zf-C2H2"/>
    <property type="match status" value="1"/>
</dbReference>
<dbReference type="SMART" id="SM00355">
    <property type="entry name" value="ZnF_C2H2"/>
    <property type="match status" value="1"/>
</dbReference>
<reference evidence="11" key="1">
    <citation type="submission" date="2020-10" db="EMBL/GenBank/DDBJ databases">
        <title>Feather gene expression reveals the developmental basis of iridescence in African starlings.</title>
        <authorList>
            <person name="Rubenstein D.R."/>
        </authorList>
    </citation>
    <scope>NUCLEOTIDE SEQUENCE</scope>
    <source>
        <strain evidence="11">SS15</strain>
        <tissue evidence="11">Liver</tissue>
    </source>
</reference>
<comment type="caution">
    <text evidence="11">The sequence shown here is derived from an EMBL/GenBank/DDBJ whole genome shotgun (WGS) entry which is preliminary data.</text>
</comment>
<evidence type="ECO:0000256" key="9">
    <source>
        <dbReference type="PROSITE-ProRule" id="PRU00042"/>
    </source>
</evidence>
<dbReference type="InterPro" id="IPR051969">
    <property type="entry name" value="Zinc-finger_DNA-bd_regulators"/>
</dbReference>
<keyword evidence="5" id="KW-0862">Zinc</keyword>
<organism evidence="11">
    <name type="scientific">Lamprotornis superbus</name>
    <dbReference type="NCBI Taxonomy" id="245042"/>
    <lineage>
        <taxon>Eukaryota</taxon>
        <taxon>Metazoa</taxon>
        <taxon>Chordata</taxon>
        <taxon>Craniata</taxon>
        <taxon>Vertebrata</taxon>
        <taxon>Euteleostomi</taxon>
        <taxon>Archelosauria</taxon>
        <taxon>Archosauria</taxon>
        <taxon>Dinosauria</taxon>
        <taxon>Saurischia</taxon>
        <taxon>Theropoda</taxon>
        <taxon>Coelurosauria</taxon>
        <taxon>Aves</taxon>
        <taxon>Neognathae</taxon>
        <taxon>Neoaves</taxon>
        <taxon>Telluraves</taxon>
        <taxon>Australaves</taxon>
        <taxon>Passeriformes</taxon>
        <taxon>Sturnidae</taxon>
        <taxon>Lamprotornis</taxon>
    </lineage>
</organism>
<dbReference type="PANTHER" id="PTHR45944:SF5">
    <property type="entry name" value="TRANSCRIPTION FACTOR HIVEP3"/>
    <property type="match status" value="1"/>
</dbReference>
<keyword evidence="8" id="KW-0539">Nucleus</keyword>
<keyword evidence="13" id="KW-1185">Reference proteome</keyword>
<dbReference type="SUPFAM" id="SSF57667">
    <property type="entry name" value="beta-beta-alpha zinc fingers"/>
    <property type="match status" value="1"/>
</dbReference>